<keyword evidence="5" id="KW-0406">Ion transport</keyword>
<dbReference type="InterPro" id="IPR036734">
    <property type="entry name" value="Neur_chan_lig-bd_sf"/>
</dbReference>
<name>A0AAE1B513_9GAST</name>
<evidence type="ECO:0000256" key="4">
    <source>
        <dbReference type="ARBA" id="ARBA00023136"/>
    </source>
</evidence>
<dbReference type="FunFam" id="2.70.170.10:FF:000028">
    <property type="entry name" value="AcetylCholine Receptor"/>
    <property type="match status" value="1"/>
</dbReference>
<evidence type="ECO:0000259" key="7">
    <source>
        <dbReference type="Pfam" id="PF02931"/>
    </source>
</evidence>
<evidence type="ECO:0000256" key="1">
    <source>
        <dbReference type="ARBA" id="ARBA00004141"/>
    </source>
</evidence>
<dbReference type="Gene3D" id="2.70.170.10">
    <property type="entry name" value="Neurotransmitter-gated ion-channel ligand-binding domain"/>
    <property type="match status" value="1"/>
</dbReference>
<dbReference type="InterPro" id="IPR006029">
    <property type="entry name" value="Neurotrans-gated_channel_TM"/>
</dbReference>
<feature type="domain" description="Neurotransmitter-gated ion-channel ligand-binding" evidence="7">
    <location>
        <begin position="41"/>
        <end position="245"/>
    </location>
</feature>
<feature type="compositionally biased region" description="Basic and acidic residues" evidence="6">
    <location>
        <begin position="423"/>
        <end position="454"/>
    </location>
</feature>
<dbReference type="SUPFAM" id="SSF90112">
    <property type="entry name" value="Neurotransmitter-gated ion-channel transmembrane pore"/>
    <property type="match status" value="1"/>
</dbReference>
<dbReference type="EMBL" id="JAWDGP010000590">
    <property type="protein sequence ID" value="KAK3799270.1"/>
    <property type="molecule type" value="Genomic_DNA"/>
</dbReference>
<dbReference type="AlphaFoldDB" id="A0AAE1B513"/>
<evidence type="ECO:0000313" key="9">
    <source>
        <dbReference type="EMBL" id="KAK3799270.1"/>
    </source>
</evidence>
<comment type="subcellular location">
    <subcellularLocation>
        <location evidence="1">Membrane</location>
        <topology evidence="1">Multi-pass membrane protein</topology>
    </subcellularLocation>
</comment>
<accession>A0AAE1B513</accession>
<dbReference type="PROSITE" id="PS00236">
    <property type="entry name" value="NEUROTR_ION_CHANNEL"/>
    <property type="match status" value="1"/>
</dbReference>
<dbReference type="InterPro" id="IPR006202">
    <property type="entry name" value="Neur_chan_lig-bd"/>
</dbReference>
<reference evidence="9" key="1">
    <citation type="journal article" date="2023" name="G3 (Bethesda)">
        <title>A reference genome for the long-term kleptoplast-retaining sea slug Elysia crispata morphotype clarki.</title>
        <authorList>
            <person name="Eastman K.E."/>
            <person name="Pendleton A.L."/>
            <person name="Shaikh M.A."/>
            <person name="Suttiyut T."/>
            <person name="Ogas R."/>
            <person name="Tomko P."/>
            <person name="Gavelis G."/>
            <person name="Widhalm J.R."/>
            <person name="Wisecaver J.H."/>
        </authorList>
    </citation>
    <scope>NUCLEOTIDE SEQUENCE</scope>
    <source>
        <strain evidence="9">ECLA1</strain>
    </source>
</reference>
<comment type="similarity">
    <text evidence="5">Belongs to the ligand-gated ion channel (TC 1.A.9) family.</text>
</comment>
<dbReference type="InterPro" id="IPR006201">
    <property type="entry name" value="Neur_channel"/>
</dbReference>
<dbReference type="Gene3D" id="1.20.58.390">
    <property type="entry name" value="Neurotransmitter-gated ion-channel transmembrane domain"/>
    <property type="match status" value="1"/>
</dbReference>
<gene>
    <name evidence="9" type="ORF">RRG08_054396</name>
</gene>
<dbReference type="PANTHER" id="PTHR18945">
    <property type="entry name" value="NEUROTRANSMITTER GATED ION CHANNEL"/>
    <property type="match status" value="1"/>
</dbReference>
<dbReference type="SUPFAM" id="SSF63712">
    <property type="entry name" value="Nicotinic receptor ligand binding domain-like"/>
    <property type="match status" value="1"/>
</dbReference>
<dbReference type="CDD" id="cd19051">
    <property type="entry name" value="LGIC_TM_cation"/>
    <property type="match status" value="1"/>
</dbReference>
<dbReference type="Pfam" id="PF02931">
    <property type="entry name" value="Neur_chan_LBD"/>
    <property type="match status" value="1"/>
</dbReference>
<dbReference type="GO" id="GO:0004888">
    <property type="term" value="F:transmembrane signaling receptor activity"/>
    <property type="evidence" value="ECO:0007669"/>
    <property type="project" value="InterPro"/>
</dbReference>
<dbReference type="CDD" id="cd18989">
    <property type="entry name" value="LGIC_ECD_cation"/>
    <property type="match status" value="1"/>
</dbReference>
<keyword evidence="4 5" id="KW-0472">Membrane</keyword>
<feature type="region of interest" description="Disordered" evidence="6">
    <location>
        <begin position="414"/>
        <end position="458"/>
    </location>
</feature>
<proteinExistence type="inferred from homology"/>
<feature type="transmembrane region" description="Helical" evidence="5">
    <location>
        <begin position="477"/>
        <end position="496"/>
    </location>
</feature>
<keyword evidence="10" id="KW-1185">Reference proteome</keyword>
<evidence type="ECO:0000259" key="8">
    <source>
        <dbReference type="Pfam" id="PF02932"/>
    </source>
</evidence>
<dbReference type="InterPro" id="IPR018000">
    <property type="entry name" value="Neurotransmitter_ion_chnl_CS"/>
</dbReference>
<dbReference type="GO" id="GO:0005230">
    <property type="term" value="F:extracellular ligand-gated monoatomic ion channel activity"/>
    <property type="evidence" value="ECO:0007669"/>
    <property type="project" value="InterPro"/>
</dbReference>
<feature type="transmembrane region" description="Helical" evidence="5">
    <location>
        <begin position="307"/>
        <end position="328"/>
    </location>
</feature>
<keyword evidence="3 5" id="KW-1133">Transmembrane helix</keyword>
<dbReference type="GO" id="GO:0016020">
    <property type="term" value="C:membrane"/>
    <property type="evidence" value="ECO:0007669"/>
    <property type="project" value="UniProtKB-SubCell"/>
</dbReference>
<comment type="caution">
    <text evidence="9">The sequence shown here is derived from an EMBL/GenBank/DDBJ whole genome shotgun (WGS) entry which is preliminary data.</text>
</comment>
<evidence type="ECO:0000256" key="3">
    <source>
        <dbReference type="ARBA" id="ARBA00022989"/>
    </source>
</evidence>
<organism evidence="9 10">
    <name type="scientific">Elysia crispata</name>
    <name type="common">lettuce slug</name>
    <dbReference type="NCBI Taxonomy" id="231223"/>
    <lineage>
        <taxon>Eukaryota</taxon>
        <taxon>Metazoa</taxon>
        <taxon>Spiralia</taxon>
        <taxon>Lophotrochozoa</taxon>
        <taxon>Mollusca</taxon>
        <taxon>Gastropoda</taxon>
        <taxon>Heterobranchia</taxon>
        <taxon>Euthyneura</taxon>
        <taxon>Panpulmonata</taxon>
        <taxon>Sacoglossa</taxon>
        <taxon>Placobranchoidea</taxon>
        <taxon>Plakobranchidae</taxon>
        <taxon>Elysia</taxon>
    </lineage>
</organism>
<evidence type="ECO:0000256" key="5">
    <source>
        <dbReference type="RuleBase" id="RU000687"/>
    </source>
</evidence>
<feature type="transmembrane region" description="Helical" evidence="5">
    <location>
        <begin position="277"/>
        <end position="295"/>
    </location>
</feature>
<feature type="transmembrane region" description="Helical" evidence="5">
    <location>
        <begin position="247"/>
        <end position="270"/>
    </location>
</feature>
<dbReference type="InterPro" id="IPR036719">
    <property type="entry name" value="Neuro-gated_channel_TM_sf"/>
</dbReference>
<keyword evidence="5" id="KW-0813">Transport</keyword>
<sequence length="501" mass="56908">MGAKRRAHYKVDVLLVLIVSHVLFIPGFVAEENATERDFIRLNEKLLKGYMRHVRPIANQSAALEISLDFHLLSVYDVDDVMQVIYVIATTSVHWYDKNLIWDPTEFGGLDQMYLGPDHIWTPIIYFLNSHDKDGDLFSHPTHHVVTSEGKVDYASIAKLSCQCKLDLVLFPSDTQTCVFTFAVFDSSIRDVDFVVDISASNVTPIKITEHGEWEVLSVKSGPKQKGKNKEYATASAVITIRRRPDFYYLNIYTPVFSIATLCVLTFFVPVDSGERLAYALSMHLSLSVYIAYVGDILPMASLGMPNVFYVVSAVFISSVLCVAFSALNMALRWSIITTTGNGKKKITILGFNFYLRQKGAPTPIATDRSKSLKKSARDQTPNLIKNDIINHVNEDTRKRENKLFIVFPAEESLEQSNDEKEEENKHQMDRRMDQNSTRERIDSKESNHPKEPESWIQKSSGFIDPDLIRICNTLDYCGFALVSSFLIVIVIMTSLNRKWF</sequence>
<keyword evidence="5" id="KW-0407">Ion channel</keyword>
<dbReference type="InterPro" id="IPR038050">
    <property type="entry name" value="Neuro_actylchol_rec"/>
</dbReference>
<evidence type="ECO:0000313" key="10">
    <source>
        <dbReference type="Proteomes" id="UP001283361"/>
    </source>
</evidence>
<dbReference type="Proteomes" id="UP001283361">
    <property type="component" value="Unassembled WGS sequence"/>
</dbReference>
<dbReference type="Pfam" id="PF02932">
    <property type="entry name" value="Neur_chan_memb"/>
    <property type="match status" value="1"/>
</dbReference>
<keyword evidence="2 5" id="KW-0812">Transmembrane</keyword>
<dbReference type="PRINTS" id="PR00252">
    <property type="entry name" value="NRIONCHANNEL"/>
</dbReference>
<protein>
    <submittedName>
        <fullName evidence="9">Uncharacterized protein</fullName>
    </submittedName>
</protein>
<evidence type="ECO:0000256" key="6">
    <source>
        <dbReference type="SAM" id="MobiDB-lite"/>
    </source>
</evidence>
<feature type="domain" description="Neurotransmitter-gated ion-channel transmembrane" evidence="8">
    <location>
        <begin position="252"/>
        <end position="453"/>
    </location>
</feature>
<evidence type="ECO:0000256" key="2">
    <source>
        <dbReference type="ARBA" id="ARBA00022692"/>
    </source>
</evidence>